<dbReference type="EMBL" id="MN079147">
    <property type="protein sequence ID" value="QEA06499.1"/>
    <property type="molecule type" value="Genomic_DNA"/>
</dbReference>
<dbReference type="GO" id="GO:0003677">
    <property type="term" value="F:DNA binding"/>
    <property type="evidence" value="ECO:0007669"/>
    <property type="project" value="UniProtKB-KW"/>
</dbReference>
<evidence type="ECO:0000313" key="4">
    <source>
        <dbReference type="EMBL" id="QEA06499.1"/>
    </source>
</evidence>
<keyword evidence="3" id="KW-0804">Transcription</keyword>
<dbReference type="AlphaFoldDB" id="A0A5B8RBJ9"/>
<keyword evidence="1" id="KW-0805">Transcription regulation</keyword>
<dbReference type="InterPro" id="IPR050389">
    <property type="entry name" value="LysR-type_TF"/>
</dbReference>
<dbReference type="PANTHER" id="PTHR30118">
    <property type="entry name" value="HTH-TYPE TRANSCRIPTIONAL REGULATOR LEUO-RELATED"/>
    <property type="match status" value="1"/>
</dbReference>
<gene>
    <name evidence="4" type="primary">pcpR</name>
    <name evidence="4" type="ORF">KBTEX_02839</name>
</gene>
<accession>A0A5B8RBJ9</accession>
<evidence type="ECO:0000256" key="2">
    <source>
        <dbReference type="ARBA" id="ARBA00023125"/>
    </source>
</evidence>
<evidence type="ECO:0000256" key="3">
    <source>
        <dbReference type="ARBA" id="ARBA00023163"/>
    </source>
</evidence>
<name>A0A5B8RBJ9_9ZZZZ</name>
<dbReference type="SUPFAM" id="SSF53850">
    <property type="entry name" value="Periplasmic binding protein-like II"/>
    <property type="match status" value="1"/>
</dbReference>
<protein>
    <submittedName>
        <fullName evidence="4">PCP degradation transcriptional activation protein</fullName>
    </submittedName>
</protein>
<keyword evidence="2" id="KW-0238">DNA-binding</keyword>
<sequence>MVPSFLSVAPIVAATDLVATIPWRAAQAFAGMGGLRLLPPPLSLKEAPVSQYWHANTETDQASQWLRRTVRTICQQL</sequence>
<dbReference type="Gene3D" id="3.40.190.10">
    <property type="entry name" value="Periplasmic binding protein-like II"/>
    <property type="match status" value="1"/>
</dbReference>
<dbReference type="PANTHER" id="PTHR30118:SF15">
    <property type="entry name" value="TRANSCRIPTIONAL REGULATORY PROTEIN"/>
    <property type="match status" value="1"/>
</dbReference>
<proteinExistence type="predicted"/>
<evidence type="ECO:0000256" key="1">
    <source>
        <dbReference type="ARBA" id="ARBA00023015"/>
    </source>
</evidence>
<organism evidence="4">
    <name type="scientific">uncultured organism</name>
    <dbReference type="NCBI Taxonomy" id="155900"/>
    <lineage>
        <taxon>unclassified sequences</taxon>
        <taxon>environmental samples</taxon>
    </lineage>
</organism>
<reference evidence="4" key="1">
    <citation type="submission" date="2019-06" db="EMBL/GenBank/DDBJ databases">
        <authorList>
            <person name="Murdoch R.W."/>
            <person name="Fathepure B."/>
        </authorList>
    </citation>
    <scope>NUCLEOTIDE SEQUENCE</scope>
</reference>